<protein>
    <submittedName>
        <fullName evidence="1">Uncharacterized protein</fullName>
    </submittedName>
</protein>
<keyword evidence="2" id="KW-1185">Reference proteome</keyword>
<proteinExistence type="predicted"/>
<dbReference type="RefSeq" id="WP_168872858.1">
    <property type="nucleotide sequence ID" value="NZ_JABAIA010000002.1"/>
</dbReference>
<name>A0A847RMD4_9BACT</name>
<dbReference type="Proteomes" id="UP000570474">
    <property type="component" value="Unassembled WGS sequence"/>
</dbReference>
<evidence type="ECO:0000313" key="2">
    <source>
        <dbReference type="Proteomes" id="UP000570474"/>
    </source>
</evidence>
<comment type="caution">
    <text evidence="1">The sequence shown here is derived from an EMBL/GenBank/DDBJ whole genome shotgun (WGS) entry which is preliminary data.</text>
</comment>
<accession>A0A847RMD4</accession>
<dbReference type="EMBL" id="JABAIA010000002">
    <property type="protein sequence ID" value="NLR66960.1"/>
    <property type="molecule type" value="Genomic_DNA"/>
</dbReference>
<organism evidence="1 2">
    <name type="scientific">Chitinophaga varians</name>
    <dbReference type="NCBI Taxonomy" id="2202339"/>
    <lineage>
        <taxon>Bacteria</taxon>
        <taxon>Pseudomonadati</taxon>
        <taxon>Bacteroidota</taxon>
        <taxon>Chitinophagia</taxon>
        <taxon>Chitinophagales</taxon>
        <taxon>Chitinophagaceae</taxon>
        <taxon>Chitinophaga</taxon>
    </lineage>
</organism>
<reference evidence="1 2" key="1">
    <citation type="submission" date="2020-04" db="EMBL/GenBank/DDBJ databases">
        <authorList>
            <person name="Yin C."/>
        </authorList>
    </citation>
    <scope>NUCLEOTIDE SEQUENCE [LARGE SCALE GENOMIC DNA]</scope>
    <source>
        <strain evidence="1 2">Ae27</strain>
    </source>
</reference>
<sequence length="181" mass="20620">MIYRLLFILLFLPTPPGKKVVSGRLMADKSWDYDHTFSQVVVKSKGKIIGRSNISAQGTFTYTFPDRIPKQVDIHYTEFGMGADMYLQHVELTDTLDTMQLTIPVPSPTGTDSTGKTICPKCKKADETRQLVYGDGQLVTKIRKWGRVTYSPIVKNKYYMGTCIRPAQGPKWHCNRDDIFF</sequence>
<gene>
    <name evidence="1" type="ORF">HGH92_21815</name>
</gene>
<dbReference type="AlphaFoldDB" id="A0A847RMD4"/>
<evidence type="ECO:0000313" key="1">
    <source>
        <dbReference type="EMBL" id="NLR66960.1"/>
    </source>
</evidence>